<feature type="coiled-coil region" evidence="1">
    <location>
        <begin position="113"/>
        <end position="140"/>
    </location>
</feature>
<evidence type="ECO:0000256" key="2">
    <source>
        <dbReference type="SAM" id="MobiDB-lite"/>
    </source>
</evidence>
<keyword evidence="1" id="KW-0175">Coiled coil</keyword>
<sequence length="178" mass="20170">MSHYAYDDNDDNDVVGALDNKAVDQESRRAAGPSLERLVLSVADRNGHKQQHNSIDGASDDFGGGPSAHNDDDVDRLLVQNKHRSFRKGLAVGGVAKRRNEPLHDLDLDDPERESRLNELHEAKRQILELERKIQELEGRIPRKYPDVTFLNYKNRKRILSKHCTCVDCDNCDNSENG</sequence>
<dbReference type="Proteomes" id="UP000075901">
    <property type="component" value="Unassembled WGS sequence"/>
</dbReference>
<evidence type="ECO:0000313" key="4">
    <source>
        <dbReference type="Proteomes" id="UP000075901"/>
    </source>
</evidence>
<reference evidence="3" key="2">
    <citation type="submission" date="2020-05" db="UniProtKB">
        <authorList>
            <consortium name="EnsemblMetazoa"/>
        </authorList>
    </citation>
    <scope>IDENTIFICATION</scope>
    <source>
        <strain evidence="3">maculatus3</strain>
    </source>
</reference>
<evidence type="ECO:0000256" key="1">
    <source>
        <dbReference type="SAM" id="Coils"/>
    </source>
</evidence>
<evidence type="ECO:0000313" key="3">
    <source>
        <dbReference type="EnsemblMetazoa" id="AMAM004621-PA"/>
    </source>
</evidence>
<reference evidence="4" key="1">
    <citation type="submission" date="2013-09" db="EMBL/GenBank/DDBJ databases">
        <title>The Genome Sequence of Anopheles maculatus species B.</title>
        <authorList>
            <consortium name="The Broad Institute Genomics Platform"/>
            <person name="Neafsey D.E."/>
            <person name="Besansky N."/>
            <person name="Howell P."/>
            <person name="Walton C."/>
            <person name="Young S.K."/>
            <person name="Zeng Q."/>
            <person name="Gargeya S."/>
            <person name="Fitzgerald M."/>
            <person name="Haas B."/>
            <person name="Abouelleil A."/>
            <person name="Allen A.W."/>
            <person name="Alvarado L."/>
            <person name="Arachchi H.M."/>
            <person name="Berlin A.M."/>
            <person name="Chapman S.B."/>
            <person name="Gainer-Dewar J."/>
            <person name="Goldberg J."/>
            <person name="Griggs A."/>
            <person name="Gujja S."/>
            <person name="Hansen M."/>
            <person name="Howarth C."/>
            <person name="Imamovic A."/>
            <person name="Ireland A."/>
            <person name="Larimer J."/>
            <person name="McCowan C."/>
            <person name="Murphy C."/>
            <person name="Pearson M."/>
            <person name="Poon T.W."/>
            <person name="Priest M."/>
            <person name="Roberts A."/>
            <person name="Saif S."/>
            <person name="Shea T."/>
            <person name="Sisk P."/>
            <person name="Sykes S."/>
            <person name="Wortman J."/>
            <person name="Nusbaum C."/>
            <person name="Birren B."/>
        </authorList>
    </citation>
    <scope>NUCLEOTIDE SEQUENCE [LARGE SCALE GENOMIC DNA]</scope>
    <source>
        <strain evidence="4">maculatus3</strain>
    </source>
</reference>
<name>A0A182SDJ7_9DIPT</name>
<feature type="region of interest" description="Disordered" evidence="2">
    <location>
        <begin position="1"/>
        <end position="73"/>
    </location>
</feature>
<dbReference type="AlphaFoldDB" id="A0A182SDJ7"/>
<proteinExistence type="predicted"/>
<dbReference type="VEuPathDB" id="VectorBase:AMAM004621"/>
<organism evidence="3 4">
    <name type="scientific">Anopheles maculatus</name>
    <dbReference type="NCBI Taxonomy" id="74869"/>
    <lineage>
        <taxon>Eukaryota</taxon>
        <taxon>Metazoa</taxon>
        <taxon>Ecdysozoa</taxon>
        <taxon>Arthropoda</taxon>
        <taxon>Hexapoda</taxon>
        <taxon>Insecta</taxon>
        <taxon>Pterygota</taxon>
        <taxon>Neoptera</taxon>
        <taxon>Endopterygota</taxon>
        <taxon>Diptera</taxon>
        <taxon>Nematocera</taxon>
        <taxon>Culicoidea</taxon>
        <taxon>Culicidae</taxon>
        <taxon>Anophelinae</taxon>
        <taxon>Anopheles</taxon>
        <taxon>Anopheles maculatus group</taxon>
    </lineage>
</organism>
<keyword evidence="4" id="KW-1185">Reference proteome</keyword>
<dbReference type="EnsemblMetazoa" id="AMAM004621-RA">
    <property type="protein sequence ID" value="AMAM004621-PA"/>
    <property type="gene ID" value="AMAM004621"/>
</dbReference>
<protein>
    <submittedName>
        <fullName evidence="3">Uncharacterized protein</fullName>
    </submittedName>
</protein>
<accession>A0A182SDJ7</accession>